<keyword evidence="3" id="KW-0031">Aminopeptidase</keyword>
<dbReference type="PANTHER" id="PTHR42776:SF28">
    <property type="entry name" value="GLUTAMYL ENDOPEPTIDASE, CHLOROPLASTIC-RELATED"/>
    <property type="match status" value="1"/>
</dbReference>
<keyword evidence="4" id="KW-1185">Reference proteome</keyword>
<dbReference type="Proteomes" id="UP000520814">
    <property type="component" value="Unassembled WGS sequence"/>
</dbReference>
<evidence type="ECO:0000259" key="2">
    <source>
        <dbReference type="Pfam" id="PF00326"/>
    </source>
</evidence>
<keyword evidence="1" id="KW-0378">Hydrolase</keyword>
<dbReference type="AlphaFoldDB" id="A0A7W9SX81"/>
<dbReference type="SUPFAM" id="SSF53474">
    <property type="entry name" value="alpha/beta-Hydrolases"/>
    <property type="match status" value="1"/>
</dbReference>
<evidence type="ECO:0000256" key="1">
    <source>
        <dbReference type="ARBA" id="ARBA00022801"/>
    </source>
</evidence>
<protein>
    <submittedName>
        <fullName evidence="3">Dipeptidyl aminopeptidase/acylaminoacyl peptidase</fullName>
    </submittedName>
</protein>
<evidence type="ECO:0000313" key="3">
    <source>
        <dbReference type="EMBL" id="MBB6053593.1"/>
    </source>
</evidence>
<dbReference type="SUPFAM" id="SSF82171">
    <property type="entry name" value="DPP6 N-terminal domain-like"/>
    <property type="match status" value="1"/>
</dbReference>
<dbReference type="InterPro" id="IPR001375">
    <property type="entry name" value="Peptidase_S9_cat"/>
</dbReference>
<proteinExistence type="predicted"/>
<sequence length="816" mass="89297">MQYQTPGDELVALLDAPLTPLSTLSPDRSHLLLIGYEAYPPIADLARPYEKLAGVRFDPTRPGTQRHTRYSTLTLLSTADGSERTVTGVPAGTIPGSPVWSDDGSRFALFLEREGGGLGLGIGTVSTATVTVVPELALTDMLSAPIQWIDNDTLLLTLVADLGEMPQPLAAPEGPIVQEASGKQTRAATYQDLLTSPHDEALFTYLTTVQLATYSLSTANVELVGEPVLATSARPSPDGRFLLVTRLVPPFSYRVPYNLFARRVEVWDATTGAILHTIADLPISDEVPQQGVPTGPRGIGWQPNLPATLRWVEALDGGNPLAKVEHRDRVMTATILPPKASPPLEGGVLLSSQAPTQRPSAIPNMAEGLHVAQRQQDAPVHESELNGSESFRLTHRFAGWEWPDDPAKAIVTEYDRDRRWRTTYYFTWGAWEERTTLFDLSVNDAYGDPGSFITTQKPTGERVLDTRNGKVFLAGRGATPDGDRPFLDSFDLETGEKERLFQCGDTGFESFLAFIGDKLLTSRQSRTEPTNFFVDGVALTHFTDPHPAVTGLHKELVRYQRPDGVPLSGTLYLPPNIAPDSRPNLPLLLWAYPEEYSDAATAGQVRGSDKTFTRLMGTSPLWFLLRGWAVLMDASMPIVGDPETMNDTFAEQIVGAAKAAIDTLAERGIADPGRVVVGGHSYGAFMTANLLAHAPGLFRAGIARSGAYNRTLTPFGFQSERRSYWEAAETYHRLSPFTHADKLKDPLLLIHGQADNNPGTHTVQSERFYQALQAHGATARLVLLPHESHGYRARESVLHTLWEMLTWAERFAGPIG</sequence>
<name>A0A7W9SX81_ARMRO</name>
<dbReference type="Pfam" id="PF00326">
    <property type="entry name" value="Peptidase_S9"/>
    <property type="match status" value="1"/>
</dbReference>
<feature type="domain" description="Peptidase S9 prolyl oligopeptidase catalytic" evidence="2">
    <location>
        <begin position="659"/>
        <end position="811"/>
    </location>
</feature>
<dbReference type="GO" id="GO:0004177">
    <property type="term" value="F:aminopeptidase activity"/>
    <property type="evidence" value="ECO:0007669"/>
    <property type="project" value="UniProtKB-KW"/>
</dbReference>
<comment type="caution">
    <text evidence="3">The sequence shown here is derived from an EMBL/GenBank/DDBJ whole genome shotgun (WGS) entry which is preliminary data.</text>
</comment>
<dbReference type="EMBL" id="JACHGW010000007">
    <property type="protein sequence ID" value="MBB6053593.1"/>
    <property type="molecule type" value="Genomic_DNA"/>
</dbReference>
<reference evidence="3 4" key="1">
    <citation type="submission" date="2020-08" db="EMBL/GenBank/DDBJ databases">
        <title>Genomic Encyclopedia of Type Strains, Phase IV (KMG-IV): sequencing the most valuable type-strain genomes for metagenomic binning, comparative biology and taxonomic classification.</title>
        <authorList>
            <person name="Goeker M."/>
        </authorList>
    </citation>
    <scope>NUCLEOTIDE SEQUENCE [LARGE SCALE GENOMIC DNA]</scope>
    <source>
        <strain evidence="3 4">DSM 23562</strain>
    </source>
</reference>
<evidence type="ECO:0000313" key="4">
    <source>
        <dbReference type="Proteomes" id="UP000520814"/>
    </source>
</evidence>
<dbReference type="Gene3D" id="3.40.50.1820">
    <property type="entry name" value="alpha/beta hydrolase"/>
    <property type="match status" value="1"/>
</dbReference>
<dbReference type="GO" id="GO:0006508">
    <property type="term" value="P:proteolysis"/>
    <property type="evidence" value="ECO:0007669"/>
    <property type="project" value="InterPro"/>
</dbReference>
<gene>
    <name evidence="3" type="ORF">HNQ39_005428</name>
</gene>
<accession>A0A7W9SX81</accession>
<dbReference type="PANTHER" id="PTHR42776">
    <property type="entry name" value="SERINE PEPTIDASE S9 FAMILY MEMBER"/>
    <property type="match status" value="1"/>
</dbReference>
<keyword evidence="3" id="KW-0645">Protease</keyword>
<organism evidence="3 4">
    <name type="scientific">Armatimonas rosea</name>
    <dbReference type="NCBI Taxonomy" id="685828"/>
    <lineage>
        <taxon>Bacteria</taxon>
        <taxon>Bacillati</taxon>
        <taxon>Armatimonadota</taxon>
        <taxon>Armatimonadia</taxon>
        <taxon>Armatimonadales</taxon>
        <taxon>Armatimonadaceae</taxon>
        <taxon>Armatimonas</taxon>
    </lineage>
</organism>
<dbReference type="RefSeq" id="WP_184203683.1">
    <property type="nucleotide sequence ID" value="NZ_JACHGW010000007.1"/>
</dbReference>
<dbReference type="GO" id="GO:0004252">
    <property type="term" value="F:serine-type endopeptidase activity"/>
    <property type="evidence" value="ECO:0007669"/>
    <property type="project" value="TreeGrafter"/>
</dbReference>
<dbReference type="InterPro" id="IPR029058">
    <property type="entry name" value="AB_hydrolase_fold"/>
</dbReference>